<evidence type="ECO:0000313" key="1">
    <source>
        <dbReference type="EMBL" id="GAI76969.1"/>
    </source>
</evidence>
<protein>
    <submittedName>
        <fullName evidence="1">Uncharacterized protein</fullName>
    </submittedName>
</protein>
<gene>
    <name evidence="1" type="ORF">S12H4_18530</name>
</gene>
<reference evidence="1" key="1">
    <citation type="journal article" date="2014" name="Front. Microbiol.">
        <title>High frequency of phylogenetically diverse reductive dehalogenase-homologous genes in deep subseafloor sedimentary metagenomes.</title>
        <authorList>
            <person name="Kawai M."/>
            <person name="Futagami T."/>
            <person name="Toyoda A."/>
            <person name="Takaki Y."/>
            <person name="Nishi S."/>
            <person name="Hori S."/>
            <person name="Arai W."/>
            <person name="Tsubouchi T."/>
            <person name="Morono Y."/>
            <person name="Uchiyama I."/>
            <person name="Ito T."/>
            <person name="Fujiyama A."/>
            <person name="Inagaki F."/>
            <person name="Takami H."/>
        </authorList>
    </citation>
    <scope>NUCLEOTIDE SEQUENCE</scope>
    <source>
        <strain evidence="1">Expedition CK06-06</strain>
    </source>
</reference>
<proteinExistence type="predicted"/>
<feature type="non-terminal residue" evidence="1">
    <location>
        <position position="1"/>
    </location>
</feature>
<dbReference type="AlphaFoldDB" id="X1TAE8"/>
<comment type="caution">
    <text evidence="1">The sequence shown here is derived from an EMBL/GenBank/DDBJ whole genome shotgun (WGS) entry which is preliminary data.</text>
</comment>
<organism evidence="1">
    <name type="scientific">marine sediment metagenome</name>
    <dbReference type="NCBI Taxonomy" id="412755"/>
    <lineage>
        <taxon>unclassified sequences</taxon>
        <taxon>metagenomes</taxon>
        <taxon>ecological metagenomes</taxon>
    </lineage>
</organism>
<sequence length="31" mass="3544">RLIIFVQNVGAIALRTILLMDFVLNAKLIKF</sequence>
<accession>X1TAE8</accession>
<name>X1TAE8_9ZZZZ</name>
<dbReference type="EMBL" id="BARW01009162">
    <property type="protein sequence ID" value="GAI76969.1"/>
    <property type="molecule type" value="Genomic_DNA"/>
</dbReference>